<dbReference type="GO" id="GO:0009190">
    <property type="term" value="P:cyclic nucleotide biosynthetic process"/>
    <property type="evidence" value="ECO:0007669"/>
    <property type="project" value="InterPro"/>
</dbReference>
<reference evidence="5" key="3">
    <citation type="submission" date="2024-03" db="EMBL/GenBank/DDBJ databases">
        <authorList>
            <person name="Bromfield E.S.P."/>
            <person name="Cloutier S."/>
        </authorList>
    </citation>
    <scope>NUCLEOTIDE SEQUENCE</scope>
    <source>
        <strain evidence="5">5S5</strain>
    </source>
</reference>
<reference evidence="5" key="2">
    <citation type="journal article" date="2021" name="Int. J. Syst. Evol. Microbiol.">
        <title>Bradyrhizobium septentrionale sp. nov. (sv. septentrionale) and Bradyrhizobium quebecense sp. nov. (sv. septentrionale) associated with legumes native to Canada possess rearranged symbiosis genes and numerous insertion sequences.</title>
        <authorList>
            <person name="Bromfield E.S.P."/>
            <person name="Cloutier S."/>
        </authorList>
    </citation>
    <scope>NUCLEOTIDE SEQUENCE</scope>
    <source>
        <strain evidence="5">5S5</strain>
    </source>
</reference>
<dbReference type="SMART" id="SM00044">
    <property type="entry name" value="CYCc"/>
    <property type="match status" value="1"/>
</dbReference>
<proteinExistence type="predicted"/>
<dbReference type="Gene3D" id="3.30.70.1230">
    <property type="entry name" value="Nucleotide cyclase"/>
    <property type="match status" value="1"/>
</dbReference>
<evidence type="ECO:0000256" key="1">
    <source>
        <dbReference type="ARBA" id="ARBA00022741"/>
    </source>
</evidence>
<gene>
    <name evidence="4" type="ORF">HAP48_033320</name>
    <name evidence="5" type="ORF">WDK88_13375</name>
</gene>
<organism evidence="4">
    <name type="scientific">Bradyrhizobium septentrionale</name>
    <dbReference type="NCBI Taxonomy" id="1404411"/>
    <lineage>
        <taxon>Bacteria</taxon>
        <taxon>Pseudomonadati</taxon>
        <taxon>Pseudomonadota</taxon>
        <taxon>Alphaproteobacteria</taxon>
        <taxon>Hyphomicrobiales</taxon>
        <taxon>Nitrobacteraceae</taxon>
        <taxon>Bradyrhizobium</taxon>
    </lineage>
</organism>
<dbReference type="InterPro" id="IPR025874">
    <property type="entry name" value="DZR"/>
</dbReference>
<dbReference type="GO" id="GO:0005524">
    <property type="term" value="F:ATP binding"/>
    <property type="evidence" value="ECO:0007669"/>
    <property type="project" value="UniProtKB-KW"/>
</dbReference>
<evidence type="ECO:0000313" key="6">
    <source>
        <dbReference type="Proteomes" id="UP001432046"/>
    </source>
</evidence>
<feature type="domain" description="Guanylate cyclase" evidence="3">
    <location>
        <begin position="62"/>
        <end position="183"/>
    </location>
</feature>
<reference evidence="4" key="1">
    <citation type="submission" date="2020-06" db="EMBL/GenBank/DDBJ databases">
        <title>Whole Genome Sequence of Bradyrhizobium sp. Strain 1S1.</title>
        <authorList>
            <person name="Bromfield E.S.P."/>
            <person name="Cloutier S."/>
        </authorList>
    </citation>
    <scope>NUCLEOTIDE SEQUENCE [LARGE SCALE GENOMIC DNA]</scope>
    <source>
        <strain evidence="4">1S1</strain>
    </source>
</reference>
<keyword evidence="2" id="KW-0067">ATP-binding</keyword>
<dbReference type="Proteomes" id="UP001432046">
    <property type="component" value="Chromosome"/>
</dbReference>
<evidence type="ECO:0000313" key="5">
    <source>
        <dbReference type="EMBL" id="WXC82492.1"/>
    </source>
</evidence>
<dbReference type="RefSeq" id="WP_166215028.1">
    <property type="nucleotide sequence ID" value="NZ_CP088285.1"/>
</dbReference>
<dbReference type="Pfam" id="PF13191">
    <property type="entry name" value="AAA_16"/>
    <property type="match status" value="1"/>
</dbReference>
<dbReference type="GO" id="GO:0035556">
    <property type="term" value="P:intracellular signal transduction"/>
    <property type="evidence" value="ECO:0007669"/>
    <property type="project" value="InterPro"/>
</dbReference>
<keyword evidence="1" id="KW-0547">Nucleotide-binding</keyword>
<dbReference type="InterPro" id="IPR027417">
    <property type="entry name" value="P-loop_NTPase"/>
</dbReference>
<dbReference type="EMBL" id="JAAOLE020000001">
    <property type="protein sequence ID" value="NVI47749.1"/>
    <property type="molecule type" value="Genomic_DNA"/>
</dbReference>
<dbReference type="Pfam" id="PF12773">
    <property type="entry name" value="DZR"/>
    <property type="match status" value="1"/>
</dbReference>
<evidence type="ECO:0000313" key="4">
    <source>
        <dbReference type="EMBL" id="NVI47749.1"/>
    </source>
</evidence>
<dbReference type="InterPro" id="IPR041664">
    <property type="entry name" value="AAA_16"/>
</dbReference>
<evidence type="ECO:0000259" key="3">
    <source>
        <dbReference type="PROSITE" id="PS50125"/>
    </source>
</evidence>
<dbReference type="GO" id="GO:0004016">
    <property type="term" value="F:adenylate cyclase activity"/>
    <property type="evidence" value="ECO:0007669"/>
    <property type="project" value="TreeGrafter"/>
</dbReference>
<dbReference type="PROSITE" id="PS50125">
    <property type="entry name" value="GUANYLATE_CYCLASE_2"/>
    <property type="match status" value="1"/>
</dbReference>
<dbReference type="InterPro" id="IPR001054">
    <property type="entry name" value="A/G_cyclase"/>
</dbReference>
<evidence type="ECO:0000256" key="2">
    <source>
        <dbReference type="ARBA" id="ARBA00022840"/>
    </source>
</evidence>
<accession>A0A973W632</accession>
<dbReference type="GO" id="GO:0005737">
    <property type="term" value="C:cytoplasm"/>
    <property type="evidence" value="ECO:0007669"/>
    <property type="project" value="TreeGrafter"/>
</dbReference>
<sequence>MLCPACQAETLTEDGVCRSCGLNFSAVCPNCRHPNLEAARFCGACGERLDQAQTVGERKVVTVMFADIVGSTELIGDNDPELALDRLPPALARMGHAVQQFHGTIMRSMGDGLMVIFGIPHAQEDHALRACQAALAMMQSSRDNGIVLRVGIHSGEIVAGVPDKFTKEQSVYGAAVHLASRLEHMAQPGDICVTESTFKLVQASCDARALGHQNVKGFPRPIGVYRLVGMKPSRAPFRDAVVGTYRGRDAELAILQEAFAGAEQGAGKVIGISAPPGLGKSRLCFELARSVKERLVPVQEASASPYDHSGPLQPLLEFFRNFFRIASSDDAETARAKVAARIESSVPHLMEDVALLADFLGIRDTQSPAPALDPKTRHTRLVNLVASLVRDGTRTPSVIIIEDIHWLDEASIEFVSALVNVAQVSRALIILTYRPTYHAPWQEGPGFHEIRLDELRDEDVSALISDMIGDHPSTAAISDRIVERSGGNPFFAEELVRSLIDSGDLTGRPGEYEMSGQASPETLPATVQTVIGARIDRLAPMDKEVLQVGATIGREFPFSVLAEVARASYHDLVGILGRLSHLELIQEVASEIEHDRYAFRHPLIQEVAYAMQLRTRRVELHQAVASALERFYHNRLGEYANLIAYHFESAKDFGSAANYLARSASWIGTTNSRLGMKSWLKVRLLLQSLPRSPETDRLRMHASGQVLILGWREGISAEEAAPFFREALAAARDLKDSLWEVLLLAAFGRVSAGTGSADEYVRQLLEAIEVSEDPSIRTMMQVFLCQAYGYAGKLREALAAGETALKHIASIEKAHEAPLGFNVERWVEGLHARLLARTGSFDVARERIAKLVASESGHPDPAVLFIPHHAGVEMAWLTRDENLADLHSLRIEEIARRNDTPYVAVYASVCRGLALSLAGEHVAAIQKIESAIRLAREAFAGLEYESDMLAFLAEIHLRSNSLAAAFGAAEQGIAVARERRARLAECRSTLVLAHVVNADSLRYPQYRLSELLARARLLIEETGASPYERLFPVVQSSSCGQEA</sequence>
<dbReference type="CDD" id="cd07302">
    <property type="entry name" value="CHD"/>
    <property type="match status" value="1"/>
</dbReference>
<dbReference type="Gene3D" id="1.25.40.10">
    <property type="entry name" value="Tetratricopeptide repeat domain"/>
    <property type="match status" value="1"/>
</dbReference>
<dbReference type="EMBL" id="CP147711">
    <property type="protein sequence ID" value="WXC82492.1"/>
    <property type="molecule type" value="Genomic_DNA"/>
</dbReference>
<dbReference type="PANTHER" id="PTHR16305">
    <property type="entry name" value="TESTICULAR SOLUBLE ADENYLYL CYCLASE"/>
    <property type="match status" value="1"/>
</dbReference>
<dbReference type="Pfam" id="PF00211">
    <property type="entry name" value="Guanylate_cyc"/>
    <property type="match status" value="1"/>
</dbReference>
<dbReference type="SUPFAM" id="SSF48452">
    <property type="entry name" value="TPR-like"/>
    <property type="match status" value="1"/>
</dbReference>
<dbReference type="PANTHER" id="PTHR16305:SF28">
    <property type="entry name" value="GUANYLATE CYCLASE DOMAIN-CONTAINING PROTEIN"/>
    <property type="match status" value="1"/>
</dbReference>
<protein>
    <submittedName>
        <fullName evidence="4">AAA family ATPase</fullName>
    </submittedName>
    <submittedName>
        <fullName evidence="5">Adenylate/guanylate cyclase domain-containing protein</fullName>
    </submittedName>
</protein>
<keyword evidence="6" id="KW-1185">Reference proteome</keyword>
<dbReference type="InterPro" id="IPR011990">
    <property type="entry name" value="TPR-like_helical_dom_sf"/>
</dbReference>
<dbReference type="SUPFAM" id="SSF52540">
    <property type="entry name" value="P-loop containing nucleoside triphosphate hydrolases"/>
    <property type="match status" value="1"/>
</dbReference>
<name>A0A973W632_9BRAD</name>
<dbReference type="SUPFAM" id="SSF55073">
    <property type="entry name" value="Nucleotide cyclase"/>
    <property type="match status" value="1"/>
</dbReference>
<dbReference type="InterPro" id="IPR029787">
    <property type="entry name" value="Nucleotide_cyclase"/>
</dbReference>
<dbReference type="AlphaFoldDB" id="A0A973W632"/>